<evidence type="ECO:0000256" key="6">
    <source>
        <dbReference type="ARBA" id="ARBA00022842"/>
    </source>
</evidence>
<name>A0A085NLB9_9BILA</name>
<comment type="function">
    <text evidence="8">Hydrolyzes UDP-glucose to glucose 1-phosphate and UMP and ADP-ribose to ribose 5-phosphate and AMP. The physiological substrate is probably UDP-glucose. Poor activity on other substrates such as ADP-glucose, CDP-glucose, GDP-glucose and GDP-mannose.</text>
</comment>
<dbReference type="Proteomes" id="UP000030758">
    <property type="component" value="Unassembled WGS sequence"/>
</dbReference>
<dbReference type="GO" id="GO:0006753">
    <property type="term" value="P:nucleoside phosphate metabolic process"/>
    <property type="evidence" value="ECO:0007669"/>
    <property type="project" value="TreeGrafter"/>
</dbReference>
<evidence type="ECO:0000256" key="10">
    <source>
        <dbReference type="ARBA" id="ARBA00071467"/>
    </source>
</evidence>
<protein>
    <recommendedName>
        <fullName evidence="10">Uridine diphosphate glucose pyrophosphatase NUDT14</fullName>
        <ecNumber evidence="9">3.6.1.45</ecNumber>
    </recommendedName>
    <alternativeName>
        <fullName evidence="11">Nucleoside diphosphate-linked moiety X motif 14</fullName>
    </alternativeName>
</protein>
<evidence type="ECO:0000313" key="14">
    <source>
        <dbReference type="EMBL" id="KFD70265.1"/>
    </source>
</evidence>
<dbReference type="EMBL" id="KL367489">
    <property type="protein sequence ID" value="KFD70265.1"/>
    <property type="molecule type" value="Genomic_DNA"/>
</dbReference>
<keyword evidence="15" id="KW-1185">Reference proteome</keyword>
<comment type="subcellular location">
    <subcellularLocation>
        <location evidence="2">Cytoplasm</location>
    </subcellularLocation>
</comment>
<dbReference type="GO" id="GO:0046872">
    <property type="term" value="F:metal ion binding"/>
    <property type="evidence" value="ECO:0007669"/>
    <property type="project" value="InterPro"/>
</dbReference>
<dbReference type="AlphaFoldDB" id="A0A085NLB9"/>
<proteinExistence type="predicted"/>
<dbReference type="PANTHER" id="PTHR11839">
    <property type="entry name" value="UDP/ADP-SUGAR PYROPHOSPHATASE"/>
    <property type="match status" value="1"/>
</dbReference>
<evidence type="ECO:0000313" key="15">
    <source>
        <dbReference type="Proteomes" id="UP000030764"/>
    </source>
</evidence>
<dbReference type="InterPro" id="IPR004385">
    <property type="entry name" value="NDP_pyrophosphatase"/>
</dbReference>
<keyword evidence="4" id="KW-0963">Cytoplasm</keyword>
<reference evidence="14 15" key="1">
    <citation type="journal article" date="2014" name="Nat. Genet.">
        <title>Genome and transcriptome of the porcine whipworm Trichuris suis.</title>
        <authorList>
            <person name="Jex A.R."/>
            <person name="Nejsum P."/>
            <person name="Schwarz E.M."/>
            <person name="Hu L."/>
            <person name="Young N.D."/>
            <person name="Hall R.S."/>
            <person name="Korhonen P.K."/>
            <person name="Liao S."/>
            <person name="Thamsborg S."/>
            <person name="Xia J."/>
            <person name="Xu P."/>
            <person name="Wang S."/>
            <person name="Scheerlinck J.P."/>
            <person name="Hofmann A."/>
            <person name="Sternberg P.W."/>
            <person name="Wang J."/>
            <person name="Gasser R.B."/>
        </authorList>
    </citation>
    <scope>NUCLEOTIDE SEQUENCE [LARGE SCALE GENOMIC DNA]</scope>
    <source>
        <strain evidence="14">DCEP-RM93F</strain>
        <strain evidence="13">DCEP-RM93M</strain>
    </source>
</reference>
<dbReference type="GO" id="GO:0019693">
    <property type="term" value="P:ribose phosphate metabolic process"/>
    <property type="evidence" value="ECO:0007669"/>
    <property type="project" value="TreeGrafter"/>
</dbReference>
<evidence type="ECO:0000256" key="7">
    <source>
        <dbReference type="ARBA" id="ARBA00051086"/>
    </source>
</evidence>
<dbReference type="CDD" id="cd18887">
    <property type="entry name" value="NUDIX_UGPPase_Nudt14"/>
    <property type="match status" value="1"/>
</dbReference>
<dbReference type="SUPFAM" id="SSF55811">
    <property type="entry name" value="Nudix"/>
    <property type="match status" value="1"/>
</dbReference>
<keyword evidence="6" id="KW-0460">Magnesium</keyword>
<comment type="subunit">
    <text evidence="3">Homodimer.</text>
</comment>
<evidence type="ECO:0000256" key="8">
    <source>
        <dbReference type="ARBA" id="ARBA00054674"/>
    </source>
</evidence>
<feature type="domain" description="Nudix hydrolase" evidence="12">
    <location>
        <begin position="45"/>
        <end position="204"/>
    </location>
</feature>
<dbReference type="EC" id="3.6.1.45" evidence="9"/>
<comment type="cofactor">
    <cofactor evidence="1">
        <name>Mg(2+)</name>
        <dbReference type="ChEBI" id="CHEBI:18420"/>
    </cofactor>
</comment>
<evidence type="ECO:0000256" key="4">
    <source>
        <dbReference type="ARBA" id="ARBA00022490"/>
    </source>
</evidence>
<dbReference type="Proteomes" id="UP000030764">
    <property type="component" value="Unassembled WGS sequence"/>
</dbReference>
<evidence type="ECO:0000259" key="12">
    <source>
        <dbReference type="PROSITE" id="PS51462"/>
    </source>
</evidence>
<comment type="catalytic activity">
    <reaction evidence="7">
        <text>UDP-sugar + H2O = UMP + alpha-D-aldose 1-phosphate.</text>
        <dbReference type="EC" id="3.6.1.45"/>
    </reaction>
</comment>
<accession>A0A085NLB9</accession>
<gene>
    <name evidence="13" type="ORF">M513_09223</name>
    <name evidence="14" type="ORF">M514_09223</name>
</gene>
<keyword evidence="5" id="KW-0378">Hydrolase</keyword>
<dbReference type="GO" id="GO:0008768">
    <property type="term" value="F:UDP-sugar diphosphatase activity"/>
    <property type="evidence" value="ECO:0007669"/>
    <property type="project" value="UniProtKB-EC"/>
</dbReference>
<evidence type="ECO:0000256" key="9">
    <source>
        <dbReference type="ARBA" id="ARBA00066480"/>
    </source>
</evidence>
<dbReference type="PANTHER" id="PTHR11839:SF15">
    <property type="entry name" value="URIDINE DIPHOSPHATE GLUCOSE PYROPHOSPHATASE NUDT14"/>
    <property type="match status" value="1"/>
</dbReference>
<dbReference type="PROSITE" id="PS51462">
    <property type="entry name" value="NUDIX"/>
    <property type="match status" value="1"/>
</dbReference>
<sequence>MEHQITRMGDIRNIHVEAMGTSEYIKPLRLHFEQHGKKRFWDAVLTHNSVSAVLYHKTRKTLVLVKQFRPAVYITMAQMMGNQSGDIDTIKYPISLGMTYELCAGIMDQVLSPEETMVKEIREEVGYSVPIDRLERITSCRSGVGVTGSYSTYYYCEINESMKVSSGGGNPNELEFIEIVHVPMEELRYFMFDESRPKPPSLIFGILWFLQYKLPKINSRKSK</sequence>
<organism evidence="14">
    <name type="scientific">Trichuris suis</name>
    <name type="common">pig whipworm</name>
    <dbReference type="NCBI Taxonomy" id="68888"/>
    <lineage>
        <taxon>Eukaryota</taxon>
        <taxon>Metazoa</taxon>
        <taxon>Ecdysozoa</taxon>
        <taxon>Nematoda</taxon>
        <taxon>Enoplea</taxon>
        <taxon>Dorylaimia</taxon>
        <taxon>Trichinellida</taxon>
        <taxon>Trichuridae</taxon>
        <taxon>Trichuris</taxon>
    </lineage>
</organism>
<dbReference type="GO" id="GO:0005737">
    <property type="term" value="C:cytoplasm"/>
    <property type="evidence" value="ECO:0007669"/>
    <property type="project" value="UniProtKB-SubCell"/>
</dbReference>
<evidence type="ECO:0000313" key="13">
    <source>
        <dbReference type="EMBL" id="KFD49894.1"/>
    </source>
</evidence>
<evidence type="ECO:0000256" key="3">
    <source>
        <dbReference type="ARBA" id="ARBA00011738"/>
    </source>
</evidence>
<dbReference type="NCBIfam" id="TIGR00052">
    <property type="entry name" value="nudix-type nucleoside diphosphatase, YffH/AdpP family"/>
    <property type="match status" value="1"/>
</dbReference>
<dbReference type="InterPro" id="IPR000086">
    <property type="entry name" value="NUDIX_hydrolase_dom"/>
</dbReference>
<dbReference type="Gene3D" id="3.90.79.10">
    <property type="entry name" value="Nucleoside Triphosphate Pyrophosphohydrolase"/>
    <property type="match status" value="1"/>
</dbReference>
<evidence type="ECO:0000256" key="1">
    <source>
        <dbReference type="ARBA" id="ARBA00001946"/>
    </source>
</evidence>
<evidence type="ECO:0000256" key="11">
    <source>
        <dbReference type="ARBA" id="ARBA00080475"/>
    </source>
</evidence>
<dbReference type="EMBL" id="KL363262">
    <property type="protein sequence ID" value="KFD49894.1"/>
    <property type="molecule type" value="Genomic_DNA"/>
</dbReference>
<evidence type="ECO:0000256" key="2">
    <source>
        <dbReference type="ARBA" id="ARBA00004496"/>
    </source>
</evidence>
<dbReference type="FunFam" id="3.90.79.10:FF:000035">
    <property type="entry name" value="Uridine diphosphate glucose pyrophosphatase"/>
    <property type="match status" value="1"/>
</dbReference>
<dbReference type="InterPro" id="IPR015797">
    <property type="entry name" value="NUDIX_hydrolase-like_dom_sf"/>
</dbReference>
<evidence type="ECO:0000256" key="5">
    <source>
        <dbReference type="ARBA" id="ARBA00022801"/>
    </source>
</evidence>